<dbReference type="Proteomes" id="UP000436088">
    <property type="component" value="Unassembled WGS sequence"/>
</dbReference>
<evidence type="ECO:0000259" key="14">
    <source>
        <dbReference type="PROSITE" id="PS50011"/>
    </source>
</evidence>
<dbReference type="GO" id="GO:0004714">
    <property type="term" value="F:transmembrane receptor protein tyrosine kinase activity"/>
    <property type="evidence" value="ECO:0007669"/>
    <property type="project" value="InterPro"/>
</dbReference>
<keyword evidence="16" id="KW-1185">Reference proteome</keyword>
<dbReference type="InterPro" id="IPR024788">
    <property type="entry name" value="Malectin-like_Carb-bd_dom"/>
</dbReference>
<dbReference type="InterPro" id="IPR045272">
    <property type="entry name" value="ANXUR1/2-like"/>
</dbReference>
<sequence length="834" mass="93260">MKSSTILLILFLSTISAYPPRYTPIESLTIDCGSSDNNIALDGRVWTGDNTPKLSLVESKNNNSVSLKAPNSIGQAPFSTARVSRSEFAYVIPLTPGQKFVRLYFFPTSYPSFDISKTFFSVITGDFTLLKNFSAILHAQGQETLIKEFCVNLDEGQQGLNLRFIPSPDISDSYAFVNGIEIVSMPTNLYYQPADSEGIEFIGQRQGSLYTMGNNTAIELMNRINVGGKQISPVDDTGMYRFWSADDDYLIEAASAVLPVNLSINLNYSDDKHLFSAPDVVYKTARTMGKNSTVNEHYNLTWEFPVDSGFNYFVRLHFCEFQIEITRQGDRVFEIFIANLTAETEMDVINWSGGRGVPTYKDYVVAIGLKGNEKKQNLSIALHPAPKWMTHYSDAILNGVEIFKLSNDGNLAGLNPDPETMSRLRPLHNRVDRGSTRTTKRQLLVAHRMRIKYVTSTCGGSASNKSNNSSSLPSDICRLFSIAEIKAATNNFDTVFIIGVGGFGKVYKGFINGGAMAVAIKRLDPESKQGALEFRTEIEMLSQLRYLHLVSLIGYCNDDNEMILVYDFMAHGTLRDHLYDTENPHLPWRQRLEICIGAARGLQYLHSGAKHVIIHRDVKTTNILLDEKWVAKVSDFGLSKVGPTSMSNSKAYVSTLVKGSFGYLDPEYYRRQQLTEKSDVYSFGVVLCEVLCARPPINRLAEKSQVNLAMWAQKCYRNGNLYQIIDPFLKGMIAPECLKKYAEVAISCLHDEGIKRPSMNDVVWGLEFALQLQESAKKEIELGWDGKEVDADESCEGFSCFSIAPIDEHISATKDSEVFISEAVFSELKNPRGR</sequence>
<keyword evidence="3" id="KW-0808">Transferase</keyword>
<protein>
    <submittedName>
        <fullName evidence="15">Malectin/receptor-like protein kinase family protein</fullName>
    </submittedName>
</protein>
<evidence type="ECO:0000256" key="4">
    <source>
        <dbReference type="ARBA" id="ARBA00022692"/>
    </source>
</evidence>
<dbReference type="FunFam" id="2.60.120.430:FF:000003">
    <property type="entry name" value="FERONIA receptor-like kinase"/>
    <property type="match status" value="1"/>
</dbReference>
<dbReference type="PANTHER" id="PTHR34590:SF15">
    <property type="entry name" value="PROTEIN KINASE DOMAIN-CONTAINING PROTEIN"/>
    <property type="match status" value="1"/>
</dbReference>
<evidence type="ECO:0000256" key="2">
    <source>
        <dbReference type="ARBA" id="ARBA00022527"/>
    </source>
</evidence>
<comment type="caution">
    <text evidence="15">The sequence shown here is derived from an EMBL/GenBank/DDBJ whole genome shotgun (WGS) entry which is preliminary data.</text>
</comment>
<dbReference type="PROSITE" id="PS00107">
    <property type="entry name" value="PROTEIN_KINASE_ATP"/>
    <property type="match status" value="1"/>
</dbReference>
<dbReference type="InterPro" id="IPR017441">
    <property type="entry name" value="Protein_kinase_ATP_BS"/>
</dbReference>
<comment type="subcellular location">
    <subcellularLocation>
        <location evidence="1">Membrane</location>
        <topology evidence="1">Single-pass type I membrane protein</topology>
    </subcellularLocation>
</comment>
<dbReference type="InterPro" id="IPR001245">
    <property type="entry name" value="Ser-Thr/Tyr_kinase_cat_dom"/>
</dbReference>
<evidence type="ECO:0000256" key="6">
    <source>
        <dbReference type="ARBA" id="ARBA00022741"/>
    </source>
</evidence>
<dbReference type="Gene3D" id="3.30.200.20">
    <property type="entry name" value="Phosphorylase Kinase, domain 1"/>
    <property type="match status" value="1"/>
</dbReference>
<dbReference type="GO" id="GO:0004674">
    <property type="term" value="F:protein serine/threonine kinase activity"/>
    <property type="evidence" value="ECO:0007669"/>
    <property type="project" value="UniProtKB-KW"/>
</dbReference>
<organism evidence="15 16">
    <name type="scientific">Hibiscus syriacus</name>
    <name type="common">Rose of Sharon</name>
    <dbReference type="NCBI Taxonomy" id="106335"/>
    <lineage>
        <taxon>Eukaryota</taxon>
        <taxon>Viridiplantae</taxon>
        <taxon>Streptophyta</taxon>
        <taxon>Embryophyta</taxon>
        <taxon>Tracheophyta</taxon>
        <taxon>Spermatophyta</taxon>
        <taxon>Magnoliopsida</taxon>
        <taxon>eudicotyledons</taxon>
        <taxon>Gunneridae</taxon>
        <taxon>Pentapetalae</taxon>
        <taxon>rosids</taxon>
        <taxon>malvids</taxon>
        <taxon>Malvales</taxon>
        <taxon>Malvaceae</taxon>
        <taxon>Malvoideae</taxon>
        <taxon>Hibiscus</taxon>
    </lineage>
</organism>
<evidence type="ECO:0000256" key="11">
    <source>
        <dbReference type="ARBA" id="ARBA00023180"/>
    </source>
</evidence>
<dbReference type="CDD" id="cd14066">
    <property type="entry name" value="STKc_IRAK"/>
    <property type="match status" value="1"/>
</dbReference>
<dbReference type="AlphaFoldDB" id="A0A6A2ZEK5"/>
<dbReference type="Pfam" id="PF07714">
    <property type="entry name" value="PK_Tyr_Ser-Thr"/>
    <property type="match status" value="1"/>
</dbReference>
<dbReference type="PROSITE" id="PS00108">
    <property type="entry name" value="PROTEIN_KINASE_ST"/>
    <property type="match status" value="1"/>
</dbReference>
<feature type="binding site" evidence="12">
    <location>
        <position position="521"/>
    </location>
    <ligand>
        <name>ATP</name>
        <dbReference type="ChEBI" id="CHEBI:30616"/>
    </ligand>
</feature>
<dbReference type="Pfam" id="PF12819">
    <property type="entry name" value="Malectin_like"/>
    <property type="match status" value="1"/>
</dbReference>
<name>A0A6A2ZEK5_HIBSY</name>
<dbReference type="FunFam" id="1.10.510.10:FF:000252">
    <property type="entry name" value="Receptor-like protein kinase FERONIA"/>
    <property type="match status" value="1"/>
</dbReference>
<evidence type="ECO:0000256" key="13">
    <source>
        <dbReference type="SAM" id="SignalP"/>
    </source>
</evidence>
<keyword evidence="8 12" id="KW-0067">ATP-binding</keyword>
<dbReference type="GO" id="GO:0010038">
    <property type="term" value="P:response to metal ion"/>
    <property type="evidence" value="ECO:0007669"/>
    <property type="project" value="UniProtKB-ARBA"/>
</dbReference>
<keyword evidence="10" id="KW-0472">Membrane</keyword>
<dbReference type="FunFam" id="3.30.200.20:FF:000645">
    <property type="entry name" value="Receptor-like protein kinase FERONIA"/>
    <property type="match status" value="1"/>
</dbReference>
<dbReference type="GO" id="GO:0016020">
    <property type="term" value="C:membrane"/>
    <property type="evidence" value="ECO:0007669"/>
    <property type="project" value="UniProtKB-SubCell"/>
</dbReference>
<dbReference type="Gene3D" id="1.10.510.10">
    <property type="entry name" value="Transferase(Phosphotransferase) domain 1"/>
    <property type="match status" value="1"/>
</dbReference>
<keyword evidence="6 12" id="KW-0547">Nucleotide-binding</keyword>
<keyword evidence="7" id="KW-0418">Kinase</keyword>
<dbReference type="EMBL" id="VEPZ02001172">
    <property type="protein sequence ID" value="KAE8689345.1"/>
    <property type="molecule type" value="Genomic_DNA"/>
</dbReference>
<evidence type="ECO:0000256" key="8">
    <source>
        <dbReference type="ARBA" id="ARBA00022840"/>
    </source>
</evidence>
<dbReference type="SUPFAM" id="SSF56112">
    <property type="entry name" value="Protein kinase-like (PK-like)"/>
    <property type="match status" value="1"/>
</dbReference>
<keyword evidence="4" id="KW-0812">Transmembrane</keyword>
<evidence type="ECO:0000313" key="15">
    <source>
        <dbReference type="EMBL" id="KAE8689345.1"/>
    </source>
</evidence>
<dbReference type="GO" id="GO:0005524">
    <property type="term" value="F:ATP binding"/>
    <property type="evidence" value="ECO:0007669"/>
    <property type="project" value="UniProtKB-UniRule"/>
</dbReference>
<dbReference type="PANTHER" id="PTHR34590">
    <property type="entry name" value="OS03G0124300 PROTEIN-RELATED"/>
    <property type="match status" value="1"/>
</dbReference>
<keyword evidence="11" id="KW-0325">Glycoprotein</keyword>
<dbReference type="InterPro" id="IPR011009">
    <property type="entry name" value="Kinase-like_dom_sf"/>
</dbReference>
<dbReference type="FunFam" id="2.60.120.430:FF:000007">
    <property type="entry name" value="FERONIA receptor-like kinase"/>
    <property type="match status" value="1"/>
</dbReference>
<dbReference type="SMART" id="SM00220">
    <property type="entry name" value="S_TKc"/>
    <property type="match status" value="1"/>
</dbReference>
<keyword evidence="9" id="KW-1133">Transmembrane helix</keyword>
<feature type="domain" description="Protein kinase" evidence="14">
    <location>
        <begin position="492"/>
        <end position="769"/>
    </location>
</feature>
<reference evidence="15" key="1">
    <citation type="submission" date="2019-09" db="EMBL/GenBank/DDBJ databases">
        <title>Draft genome information of white flower Hibiscus syriacus.</title>
        <authorList>
            <person name="Kim Y.-M."/>
        </authorList>
    </citation>
    <scope>NUCLEOTIDE SEQUENCE [LARGE SCALE GENOMIC DNA]</scope>
    <source>
        <strain evidence="15">YM2019G1</strain>
    </source>
</reference>
<dbReference type="InterPro" id="IPR000719">
    <property type="entry name" value="Prot_kinase_dom"/>
</dbReference>
<keyword evidence="5 13" id="KW-0732">Signal</keyword>
<evidence type="ECO:0000256" key="1">
    <source>
        <dbReference type="ARBA" id="ARBA00004479"/>
    </source>
</evidence>
<evidence type="ECO:0000256" key="12">
    <source>
        <dbReference type="PROSITE-ProRule" id="PRU10141"/>
    </source>
</evidence>
<evidence type="ECO:0000256" key="10">
    <source>
        <dbReference type="ARBA" id="ARBA00023136"/>
    </source>
</evidence>
<dbReference type="InterPro" id="IPR008271">
    <property type="entry name" value="Ser/Thr_kinase_AS"/>
</dbReference>
<evidence type="ECO:0000256" key="9">
    <source>
        <dbReference type="ARBA" id="ARBA00022989"/>
    </source>
</evidence>
<feature type="signal peptide" evidence="13">
    <location>
        <begin position="1"/>
        <end position="17"/>
    </location>
</feature>
<keyword evidence="2" id="KW-0723">Serine/threonine-protein kinase</keyword>
<evidence type="ECO:0000256" key="5">
    <source>
        <dbReference type="ARBA" id="ARBA00022729"/>
    </source>
</evidence>
<feature type="chain" id="PRO_5025488973" evidence="13">
    <location>
        <begin position="18"/>
        <end position="834"/>
    </location>
</feature>
<dbReference type="PROSITE" id="PS50011">
    <property type="entry name" value="PROTEIN_KINASE_DOM"/>
    <property type="match status" value="1"/>
</dbReference>
<proteinExistence type="predicted"/>
<gene>
    <name evidence="15" type="ORF">F3Y22_tig00110940pilonHSYRG00415</name>
</gene>
<evidence type="ECO:0000256" key="3">
    <source>
        <dbReference type="ARBA" id="ARBA00022679"/>
    </source>
</evidence>
<dbReference type="Gene3D" id="2.60.120.430">
    <property type="entry name" value="Galactose-binding lectin"/>
    <property type="match status" value="2"/>
</dbReference>
<accession>A0A6A2ZEK5</accession>
<evidence type="ECO:0000256" key="7">
    <source>
        <dbReference type="ARBA" id="ARBA00022777"/>
    </source>
</evidence>
<evidence type="ECO:0000313" key="16">
    <source>
        <dbReference type="Proteomes" id="UP000436088"/>
    </source>
</evidence>